<accession>A0A917BEM2</accession>
<evidence type="ECO:0000256" key="1">
    <source>
        <dbReference type="SAM" id="MobiDB-lite"/>
    </source>
</evidence>
<dbReference type="AlphaFoldDB" id="A0A917BEM2"/>
<organism evidence="2 3">
    <name type="scientific">Marmoricola endophyticus</name>
    <dbReference type="NCBI Taxonomy" id="2040280"/>
    <lineage>
        <taxon>Bacteria</taxon>
        <taxon>Bacillati</taxon>
        <taxon>Actinomycetota</taxon>
        <taxon>Actinomycetes</taxon>
        <taxon>Propionibacteriales</taxon>
        <taxon>Nocardioidaceae</taxon>
        <taxon>Marmoricola</taxon>
    </lineage>
</organism>
<comment type="caution">
    <text evidence="2">The sequence shown here is derived from an EMBL/GenBank/DDBJ whole genome shotgun (WGS) entry which is preliminary data.</text>
</comment>
<dbReference type="Proteomes" id="UP000649179">
    <property type="component" value="Unassembled WGS sequence"/>
</dbReference>
<evidence type="ECO:0000313" key="3">
    <source>
        <dbReference type="Proteomes" id="UP000649179"/>
    </source>
</evidence>
<keyword evidence="3" id="KW-1185">Reference proteome</keyword>
<dbReference type="EMBL" id="BMKQ01000001">
    <property type="protein sequence ID" value="GGF34964.1"/>
    <property type="molecule type" value="Genomic_DNA"/>
</dbReference>
<evidence type="ECO:0000313" key="2">
    <source>
        <dbReference type="EMBL" id="GGF34964.1"/>
    </source>
</evidence>
<feature type="region of interest" description="Disordered" evidence="1">
    <location>
        <begin position="1"/>
        <end position="111"/>
    </location>
</feature>
<reference evidence="2" key="1">
    <citation type="journal article" date="2014" name="Int. J. Syst. Evol. Microbiol.">
        <title>Complete genome sequence of Corynebacterium casei LMG S-19264T (=DSM 44701T), isolated from a smear-ripened cheese.</title>
        <authorList>
            <consortium name="US DOE Joint Genome Institute (JGI-PGF)"/>
            <person name="Walter F."/>
            <person name="Albersmeier A."/>
            <person name="Kalinowski J."/>
            <person name="Ruckert C."/>
        </authorList>
    </citation>
    <scope>NUCLEOTIDE SEQUENCE</scope>
    <source>
        <strain evidence="2">CGMCC 1.16067</strain>
    </source>
</reference>
<proteinExistence type="predicted"/>
<reference evidence="2" key="2">
    <citation type="submission" date="2020-09" db="EMBL/GenBank/DDBJ databases">
        <authorList>
            <person name="Sun Q."/>
            <person name="Zhou Y."/>
        </authorList>
    </citation>
    <scope>NUCLEOTIDE SEQUENCE</scope>
    <source>
        <strain evidence="2">CGMCC 1.16067</strain>
    </source>
</reference>
<sequence>MSNERRSFRLPTRKTAPAVPEAGTSVSGSAMIQASAAVSEAERESTSSSAQEGGSLGDRRRHRRGTAVPRGAVDEGWGVGRCSAPPVLATGTRAFEFPPISSDPHRGIDAL</sequence>
<name>A0A917BEM2_9ACTN</name>
<gene>
    <name evidence="2" type="ORF">GCM10011519_05520</name>
</gene>
<protein>
    <submittedName>
        <fullName evidence="2">Uncharacterized protein</fullName>
    </submittedName>
</protein>